<comment type="subcellular location">
    <subcellularLocation>
        <location evidence="1">Membrane</location>
        <topology evidence="1">Multi-pass membrane protein</topology>
    </subcellularLocation>
</comment>
<comment type="similarity">
    <text evidence="2">Belongs to the peptidase S54 family.</text>
</comment>
<evidence type="ECO:0000256" key="6">
    <source>
        <dbReference type="ARBA" id="ARBA00023136"/>
    </source>
</evidence>
<feature type="transmembrane region" description="Helical" evidence="7">
    <location>
        <begin position="218"/>
        <end position="237"/>
    </location>
</feature>
<reference evidence="9 10" key="1">
    <citation type="submission" date="2023-09" db="EMBL/GenBank/DDBJ databases">
        <title>Aquirufa genomes.</title>
        <authorList>
            <person name="Pitt A."/>
        </authorList>
    </citation>
    <scope>NUCLEOTIDE SEQUENCE [LARGE SCALE GENOMIC DNA]</scope>
    <source>
        <strain evidence="9 10">LEOWEIH-7C</strain>
    </source>
</reference>
<evidence type="ECO:0000256" key="2">
    <source>
        <dbReference type="ARBA" id="ARBA00009045"/>
    </source>
</evidence>
<dbReference type="EC" id="3.4.21.-" evidence="9"/>
<dbReference type="GO" id="GO:0006508">
    <property type="term" value="P:proteolysis"/>
    <property type="evidence" value="ECO:0007669"/>
    <property type="project" value="UniProtKB-KW"/>
</dbReference>
<feature type="transmembrane region" description="Helical" evidence="7">
    <location>
        <begin position="48"/>
        <end position="70"/>
    </location>
</feature>
<dbReference type="PANTHER" id="PTHR43731">
    <property type="entry name" value="RHOMBOID PROTEASE"/>
    <property type="match status" value="1"/>
</dbReference>
<dbReference type="PANTHER" id="PTHR43731:SF14">
    <property type="entry name" value="PRESENILIN-ASSOCIATED RHOMBOID-LIKE PROTEIN, MITOCHONDRIAL"/>
    <property type="match status" value="1"/>
</dbReference>
<proteinExistence type="inferred from homology"/>
<name>A0ABU3TSJ6_9BACT</name>
<feature type="domain" description="Peptidase S54 rhomboid" evidence="8">
    <location>
        <begin position="42"/>
        <end position="100"/>
    </location>
</feature>
<dbReference type="InterPro" id="IPR050925">
    <property type="entry name" value="Rhomboid_protease_S54"/>
</dbReference>
<dbReference type="InterPro" id="IPR022764">
    <property type="entry name" value="Peptidase_S54_rhomboid_dom"/>
</dbReference>
<evidence type="ECO:0000313" key="9">
    <source>
        <dbReference type="EMBL" id="MDU0808832.1"/>
    </source>
</evidence>
<dbReference type="RefSeq" id="WP_315574979.1">
    <property type="nucleotide sequence ID" value="NZ_JARDXH010000001.1"/>
</dbReference>
<feature type="transmembrane region" description="Helical" evidence="7">
    <location>
        <begin position="160"/>
        <end position="178"/>
    </location>
</feature>
<protein>
    <submittedName>
        <fullName evidence="9">Rhomboid family intramembrane serine protease</fullName>
        <ecNumber evidence="9">3.4.21.-</ecNumber>
    </submittedName>
</protein>
<evidence type="ECO:0000256" key="3">
    <source>
        <dbReference type="ARBA" id="ARBA00022692"/>
    </source>
</evidence>
<dbReference type="SUPFAM" id="SSF144091">
    <property type="entry name" value="Rhomboid-like"/>
    <property type="match status" value="1"/>
</dbReference>
<dbReference type="Proteomes" id="UP001249959">
    <property type="component" value="Unassembled WGS sequence"/>
</dbReference>
<accession>A0ABU3TSJ6</accession>
<sequence>MFRNLSPTVRNLIFINIAVYVLGGFLPQDLLSLHYFQAKDFHVYQVVSYMFVHASFMHLLGNMFGLYMFGSLLERIWGAQRFLFFYFFCGIGAGLLYMGIQHFIDFADFRRATEIVLSDPSSMHLYDYAQHYQVIALPDGNVNLDWARENYAEYVNRSQLAGASGAIFGILMAFGYLFPNSEMYLFPFPIPIKAKYFVSGYGLYEMYQGIQQYQGDNVAHFAHIGGMVFAVILLMVWKTKRNQFY</sequence>
<evidence type="ECO:0000256" key="4">
    <source>
        <dbReference type="ARBA" id="ARBA00022801"/>
    </source>
</evidence>
<keyword evidence="5 7" id="KW-1133">Transmembrane helix</keyword>
<dbReference type="Gene3D" id="1.20.1540.10">
    <property type="entry name" value="Rhomboid-like"/>
    <property type="match status" value="1"/>
</dbReference>
<evidence type="ECO:0000256" key="1">
    <source>
        <dbReference type="ARBA" id="ARBA00004141"/>
    </source>
</evidence>
<organism evidence="9 10">
    <name type="scientific">Aquirufa regiilacus</name>
    <dbReference type="NCBI Taxonomy" id="3024868"/>
    <lineage>
        <taxon>Bacteria</taxon>
        <taxon>Pseudomonadati</taxon>
        <taxon>Bacteroidota</taxon>
        <taxon>Cytophagia</taxon>
        <taxon>Cytophagales</taxon>
        <taxon>Flectobacillaceae</taxon>
        <taxon>Aquirufa</taxon>
    </lineage>
</organism>
<dbReference type="GO" id="GO:0008233">
    <property type="term" value="F:peptidase activity"/>
    <property type="evidence" value="ECO:0007669"/>
    <property type="project" value="UniProtKB-KW"/>
</dbReference>
<keyword evidence="9" id="KW-0645">Protease</keyword>
<gene>
    <name evidence="9" type="ORF">PQG45_07275</name>
</gene>
<evidence type="ECO:0000259" key="8">
    <source>
        <dbReference type="Pfam" id="PF01694"/>
    </source>
</evidence>
<evidence type="ECO:0000313" key="10">
    <source>
        <dbReference type="Proteomes" id="UP001249959"/>
    </source>
</evidence>
<dbReference type="EMBL" id="JAVNWW010000002">
    <property type="protein sequence ID" value="MDU0808832.1"/>
    <property type="molecule type" value="Genomic_DNA"/>
</dbReference>
<dbReference type="InterPro" id="IPR035952">
    <property type="entry name" value="Rhomboid-like_sf"/>
</dbReference>
<evidence type="ECO:0000256" key="5">
    <source>
        <dbReference type="ARBA" id="ARBA00022989"/>
    </source>
</evidence>
<feature type="transmembrane region" description="Helical" evidence="7">
    <location>
        <begin position="12"/>
        <end position="36"/>
    </location>
</feature>
<evidence type="ECO:0000256" key="7">
    <source>
        <dbReference type="SAM" id="Phobius"/>
    </source>
</evidence>
<feature type="domain" description="Peptidase S54 rhomboid" evidence="8">
    <location>
        <begin position="159"/>
        <end position="235"/>
    </location>
</feature>
<keyword evidence="10" id="KW-1185">Reference proteome</keyword>
<comment type="caution">
    <text evidence="9">The sequence shown here is derived from an EMBL/GenBank/DDBJ whole genome shotgun (WGS) entry which is preliminary data.</text>
</comment>
<keyword evidence="4 9" id="KW-0378">Hydrolase</keyword>
<keyword evidence="3 7" id="KW-0812">Transmembrane</keyword>
<feature type="transmembrane region" description="Helical" evidence="7">
    <location>
        <begin position="82"/>
        <end position="100"/>
    </location>
</feature>
<keyword evidence="6 7" id="KW-0472">Membrane</keyword>
<dbReference type="Pfam" id="PF01694">
    <property type="entry name" value="Rhomboid"/>
    <property type="match status" value="2"/>
</dbReference>